<sequence>MHFSCNLRYKRMSTHSYNRQGWKQKKSFKERSPLKKIGLKRIPFKNIVLIVTAGVFAGLLALLGFVAFISRDLPNPNSLTQRSISQTTKIYDRTGTHVLYEIFGDENRTLKQLQTGFCGDSSELELDASGIPLFVVQATIAAEDHSFCQHGGFDFKGLGRAVIQNLMGNRVGGSTLTQQLVKNAILSGEKTLTRKTKELILSVELERRYTKDEMLQIYLNEIPYGSTYYGIEAASQNYYKKSVNELTLAQAATLAALPKATTFYLNNADRLQARRDYILGEMLDLDFITQDEHDAALLENTPVKVSLTNIYAPHFVHYVKEQLEETYGPRAVEEGGLKVITTLDYDKQKIAEEEVLKGVDTLSERYGFSNGALVALDPKTGQILAMVGSKDYFDDSIDGQVNVATRLRQPGSSFKPIVYTKAFEMGYTPNTILWDVETTFPTVTGNYTPHNYDGGERGPLSMRKALQGSLNIPAVKTVYLVGVENTLNFATSLGYSSFSNHSAFGLSVVLGGGEVKLLEHVNAYATFANEGIKNETVSLLRIEDSDGTILEEWKPREGKKILNKNVTRMITDVLKDNNARSYVFGPNSYLQLGERPVATKTGTTNDYRDAWTVGYTPSLVVGVWTGNNDNSQMTAGADGSVIAAPIWNGFMRRALEGTPIETFNVPEIKATGKAVLDGQISSKTLVIDKASGKLATEYTPDSYKEERIYAEYHSILHYVNPKDPTGEIPQHLEEDPNYTAWETAVQNWIQKKQQETGIEILSEPTPTQEDDLHVPSNFPSVKITSPEKNEEIDSRSITIAVSASAPRGVVRTEFFINGQYLGSDDSSPFSLSSSIPSSISRGVHTLKVIAYDDIENVGTDTVSIQINSEGDQESLELIDPKNGQTIERTKNTYTIVVSLENPELYQSVSVYSETLGNGVQELIGQIQNPGSPFLTFEWILPESGNWALSARAVSKTGSDSLSTAGSMVKIIPSAEQKAQTTQENSNQKEIKNDEIKLF</sequence>
<keyword evidence="6" id="KW-0808">Transferase</keyword>
<evidence type="ECO:0000313" key="18">
    <source>
        <dbReference type="EMBL" id="KKR04262.1"/>
    </source>
</evidence>
<feature type="transmembrane region" description="Helical" evidence="15">
    <location>
        <begin position="47"/>
        <end position="69"/>
    </location>
</feature>
<keyword evidence="8" id="KW-0133">Cell shape</keyword>
<gene>
    <name evidence="18" type="ORF">UT30_C0010G0026</name>
</gene>
<dbReference type="InterPro" id="IPR050396">
    <property type="entry name" value="Glycosyltr_51/Transpeptidase"/>
</dbReference>
<dbReference type="GO" id="GO:0071555">
    <property type="term" value="P:cell wall organization"/>
    <property type="evidence" value="ECO:0007669"/>
    <property type="project" value="UniProtKB-KW"/>
</dbReference>
<keyword evidence="15" id="KW-0812">Transmembrane</keyword>
<keyword evidence="10 15" id="KW-0472">Membrane</keyword>
<dbReference type="Pfam" id="PF00912">
    <property type="entry name" value="Transgly"/>
    <property type="match status" value="1"/>
</dbReference>
<feature type="domain" description="Penicillin-binding protein transpeptidase" evidence="16">
    <location>
        <begin position="371"/>
        <end position="649"/>
    </location>
</feature>
<dbReference type="SUPFAM" id="SSF53955">
    <property type="entry name" value="Lysozyme-like"/>
    <property type="match status" value="1"/>
</dbReference>
<dbReference type="InterPro" id="IPR023346">
    <property type="entry name" value="Lysozyme-like_dom_sf"/>
</dbReference>
<dbReference type="InterPro" id="IPR012338">
    <property type="entry name" value="Beta-lactam/transpept-like"/>
</dbReference>
<comment type="caution">
    <text evidence="18">The sequence shown here is derived from an EMBL/GenBank/DDBJ whole genome shotgun (WGS) entry which is preliminary data.</text>
</comment>
<dbReference type="Proteomes" id="UP000033935">
    <property type="component" value="Unassembled WGS sequence"/>
</dbReference>
<dbReference type="GO" id="GO:0008360">
    <property type="term" value="P:regulation of cell shape"/>
    <property type="evidence" value="ECO:0007669"/>
    <property type="project" value="UniProtKB-KW"/>
</dbReference>
<evidence type="ECO:0000256" key="1">
    <source>
        <dbReference type="ARBA" id="ARBA00004236"/>
    </source>
</evidence>
<feature type="domain" description="Glycosyl transferase family 51" evidence="17">
    <location>
        <begin position="126"/>
        <end position="282"/>
    </location>
</feature>
<dbReference type="Pfam" id="PF17957">
    <property type="entry name" value="Big_7"/>
    <property type="match status" value="1"/>
</dbReference>
<keyword evidence="11" id="KW-0511">Multifunctional enzyme</keyword>
<dbReference type="Gene3D" id="2.60.40.10">
    <property type="entry name" value="Immunoglobulins"/>
    <property type="match status" value="1"/>
</dbReference>
<dbReference type="GO" id="GO:0009252">
    <property type="term" value="P:peptidoglycan biosynthetic process"/>
    <property type="evidence" value="ECO:0007669"/>
    <property type="project" value="UniProtKB-KW"/>
</dbReference>
<keyword evidence="9" id="KW-0573">Peptidoglycan synthesis</keyword>
<evidence type="ECO:0000256" key="12">
    <source>
        <dbReference type="ARBA" id="ARBA00023316"/>
    </source>
</evidence>
<dbReference type="SUPFAM" id="SSF56601">
    <property type="entry name" value="beta-lactamase/transpeptidase-like"/>
    <property type="match status" value="1"/>
</dbReference>
<accession>A0A0G0QRL8</accession>
<evidence type="ECO:0000256" key="13">
    <source>
        <dbReference type="ARBA" id="ARBA00044770"/>
    </source>
</evidence>
<evidence type="ECO:0000256" key="11">
    <source>
        <dbReference type="ARBA" id="ARBA00023268"/>
    </source>
</evidence>
<reference evidence="18 19" key="1">
    <citation type="journal article" date="2015" name="Nature">
        <title>rRNA introns, odd ribosomes, and small enigmatic genomes across a large radiation of phyla.</title>
        <authorList>
            <person name="Brown C.T."/>
            <person name="Hug L.A."/>
            <person name="Thomas B.C."/>
            <person name="Sharon I."/>
            <person name="Castelle C.J."/>
            <person name="Singh A."/>
            <person name="Wilkins M.J."/>
            <person name="Williams K.H."/>
            <person name="Banfield J.F."/>
        </authorList>
    </citation>
    <scope>NUCLEOTIDE SEQUENCE [LARGE SCALE GENOMIC DNA]</scope>
</reference>
<keyword evidence="3" id="KW-0121">Carboxypeptidase</keyword>
<evidence type="ECO:0000256" key="8">
    <source>
        <dbReference type="ARBA" id="ARBA00022960"/>
    </source>
</evidence>
<dbReference type="GO" id="GO:0004180">
    <property type="term" value="F:carboxypeptidase activity"/>
    <property type="evidence" value="ECO:0007669"/>
    <property type="project" value="UniProtKB-KW"/>
</dbReference>
<dbReference type="EMBL" id="LBWG01000010">
    <property type="protein sequence ID" value="KKR04262.1"/>
    <property type="molecule type" value="Genomic_DNA"/>
</dbReference>
<dbReference type="InterPro" id="IPR036950">
    <property type="entry name" value="PBP_transglycosylase"/>
</dbReference>
<dbReference type="EC" id="2.4.99.28" evidence="13"/>
<dbReference type="PANTHER" id="PTHR32282">
    <property type="entry name" value="BINDING PROTEIN TRANSPEPTIDASE, PUTATIVE-RELATED"/>
    <property type="match status" value="1"/>
</dbReference>
<dbReference type="InterPro" id="IPR001460">
    <property type="entry name" value="PCN-bd_Tpept"/>
</dbReference>
<keyword evidence="4" id="KW-0645">Protease</keyword>
<dbReference type="AlphaFoldDB" id="A0A0G0QRL8"/>
<evidence type="ECO:0000256" key="3">
    <source>
        <dbReference type="ARBA" id="ARBA00022645"/>
    </source>
</evidence>
<keyword evidence="12" id="KW-0961">Cell wall biogenesis/degradation</keyword>
<comment type="subcellular location">
    <subcellularLocation>
        <location evidence="1">Cell membrane</location>
    </subcellularLocation>
</comment>
<dbReference type="PANTHER" id="PTHR32282:SF11">
    <property type="entry name" value="PENICILLIN-BINDING PROTEIN 1B"/>
    <property type="match status" value="1"/>
</dbReference>
<dbReference type="InterPro" id="IPR001264">
    <property type="entry name" value="Glyco_trans_51"/>
</dbReference>
<evidence type="ECO:0000259" key="16">
    <source>
        <dbReference type="Pfam" id="PF00905"/>
    </source>
</evidence>
<dbReference type="Gene3D" id="1.10.3810.10">
    <property type="entry name" value="Biosynthetic peptidoglycan transglycosylase-like"/>
    <property type="match status" value="1"/>
</dbReference>
<dbReference type="GO" id="GO:0008658">
    <property type="term" value="F:penicillin binding"/>
    <property type="evidence" value="ECO:0007669"/>
    <property type="project" value="InterPro"/>
</dbReference>
<evidence type="ECO:0000256" key="10">
    <source>
        <dbReference type="ARBA" id="ARBA00023136"/>
    </source>
</evidence>
<dbReference type="PATRIC" id="fig|1618995.3.peg.544"/>
<name>A0A0G0QRL8_9BACT</name>
<evidence type="ECO:0000256" key="9">
    <source>
        <dbReference type="ARBA" id="ARBA00022984"/>
    </source>
</evidence>
<dbReference type="GO" id="GO:0030288">
    <property type="term" value="C:outer membrane-bounded periplasmic space"/>
    <property type="evidence" value="ECO:0007669"/>
    <property type="project" value="TreeGrafter"/>
</dbReference>
<dbReference type="GO" id="GO:0008955">
    <property type="term" value="F:peptidoglycan glycosyltransferase activity"/>
    <property type="evidence" value="ECO:0007669"/>
    <property type="project" value="UniProtKB-EC"/>
</dbReference>
<evidence type="ECO:0000256" key="14">
    <source>
        <dbReference type="ARBA" id="ARBA00049902"/>
    </source>
</evidence>
<evidence type="ECO:0000256" key="15">
    <source>
        <dbReference type="SAM" id="Phobius"/>
    </source>
</evidence>
<comment type="catalytic activity">
    <reaction evidence="14">
        <text>[GlcNAc-(1-&gt;4)-Mur2Ac(oyl-L-Ala-gamma-D-Glu-L-Lys-D-Ala-D-Ala)](n)-di-trans,octa-cis-undecaprenyl diphosphate + beta-D-GlcNAc-(1-&gt;4)-Mur2Ac(oyl-L-Ala-gamma-D-Glu-L-Lys-D-Ala-D-Ala)-di-trans,octa-cis-undecaprenyl diphosphate = [GlcNAc-(1-&gt;4)-Mur2Ac(oyl-L-Ala-gamma-D-Glu-L-Lys-D-Ala-D-Ala)](n+1)-di-trans,octa-cis-undecaprenyl diphosphate + di-trans,octa-cis-undecaprenyl diphosphate + H(+)</text>
        <dbReference type="Rhea" id="RHEA:23708"/>
        <dbReference type="Rhea" id="RHEA-COMP:9602"/>
        <dbReference type="Rhea" id="RHEA-COMP:9603"/>
        <dbReference type="ChEBI" id="CHEBI:15378"/>
        <dbReference type="ChEBI" id="CHEBI:58405"/>
        <dbReference type="ChEBI" id="CHEBI:60033"/>
        <dbReference type="ChEBI" id="CHEBI:78435"/>
        <dbReference type="EC" id="2.4.99.28"/>
    </reaction>
</comment>
<dbReference type="InterPro" id="IPR013783">
    <property type="entry name" value="Ig-like_fold"/>
</dbReference>
<keyword evidence="7" id="KW-0378">Hydrolase</keyword>
<evidence type="ECO:0000256" key="6">
    <source>
        <dbReference type="ARBA" id="ARBA00022679"/>
    </source>
</evidence>
<protein>
    <recommendedName>
        <fullName evidence="13">peptidoglycan glycosyltransferase</fullName>
        <ecNumber evidence="13">2.4.99.28</ecNumber>
    </recommendedName>
</protein>
<dbReference type="GO" id="GO:0006508">
    <property type="term" value="P:proteolysis"/>
    <property type="evidence" value="ECO:0007669"/>
    <property type="project" value="UniProtKB-KW"/>
</dbReference>
<keyword evidence="2" id="KW-1003">Cell membrane</keyword>
<evidence type="ECO:0000256" key="7">
    <source>
        <dbReference type="ARBA" id="ARBA00022801"/>
    </source>
</evidence>
<organism evidence="18 19">
    <name type="scientific">Candidatus Uhrbacteria bacterium GW2011_GWF2_39_13</name>
    <dbReference type="NCBI Taxonomy" id="1618995"/>
    <lineage>
        <taxon>Bacteria</taxon>
        <taxon>Candidatus Uhriibacteriota</taxon>
    </lineage>
</organism>
<keyword evidence="5" id="KW-0328">Glycosyltransferase</keyword>
<evidence type="ECO:0000259" key="17">
    <source>
        <dbReference type="Pfam" id="PF00912"/>
    </source>
</evidence>
<proteinExistence type="predicted"/>
<evidence type="ECO:0000313" key="19">
    <source>
        <dbReference type="Proteomes" id="UP000033935"/>
    </source>
</evidence>
<evidence type="ECO:0000256" key="2">
    <source>
        <dbReference type="ARBA" id="ARBA00022475"/>
    </source>
</evidence>
<keyword evidence="15" id="KW-1133">Transmembrane helix</keyword>
<evidence type="ECO:0000256" key="5">
    <source>
        <dbReference type="ARBA" id="ARBA00022676"/>
    </source>
</evidence>
<dbReference type="Gene3D" id="3.40.710.10">
    <property type="entry name" value="DD-peptidase/beta-lactamase superfamily"/>
    <property type="match status" value="1"/>
</dbReference>
<dbReference type="GO" id="GO:0005886">
    <property type="term" value="C:plasma membrane"/>
    <property type="evidence" value="ECO:0007669"/>
    <property type="project" value="UniProtKB-SubCell"/>
</dbReference>
<evidence type="ECO:0000256" key="4">
    <source>
        <dbReference type="ARBA" id="ARBA00022670"/>
    </source>
</evidence>
<dbReference type="Pfam" id="PF00905">
    <property type="entry name" value="Transpeptidase"/>
    <property type="match status" value="1"/>
</dbReference>